<dbReference type="EMBL" id="JADEXS010000273">
    <property type="protein sequence ID" value="MBE9024474.1"/>
    <property type="molecule type" value="Genomic_DNA"/>
</dbReference>
<dbReference type="PANTHER" id="PTHR19353">
    <property type="entry name" value="FATTY ACID DESATURASE 2"/>
    <property type="match status" value="1"/>
</dbReference>
<dbReference type="InterPro" id="IPR012171">
    <property type="entry name" value="Fatty_acid_desaturase"/>
</dbReference>
<dbReference type="GO" id="GO:0016717">
    <property type="term" value="F:oxidoreductase activity, acting on paired donors, with oxidation of a pair of donors resulting in the reduction of molecular oxygen to two molecules of water"/>
    <property type="evidence" value="ECO:0007669"/>
    <property type="project" value="TreeGrafter"/>
</dbReference>
<dbReference type="GO" id="GO:0008610">
    <property type="term" value="P:lipid biosynthetic process"/>
    <property type="evidence" value="ECO:0007669"/>
    <property type="project" value="UniProtKB-ARBA"/>
</dbReference>
<keyword evidence="4" id="KW-0812">Transmembrane</keyword>
<name>A0A8J6ZNB9_DESMC</name>
<dbReference type="RefSeq" id="WP_193918908.1">
    <property type="nucleotide sequence ID" value="NZ_JADEXS020000002.1"/>
</dbReference>
<feature type="domain" description="Fatty acid desaturase" evidence="5">
    <location>
        <begin position="52"/>
        <end position="290"/>
    </location>
</feature>
<dbReference type="Proteomes" id="UP000622533">
    <property type="component" value="Unassembled WGS sequence"/>
</dbReference>
<evidence type="ECO:0000256" key="2">
    <source>
        <dbReference type="ARBA" id="ARBA00008749"/>
    </source>
</evidence>
<dbReference type="AlphaFoldDB" id="A0A8J6ZNB9"/>
<keyword evidence="4" id="KW-0472">Membrane</keyword>
<reference evidence="6" key="1">
    <citation type="submission" date="2020-10" db="EMBL/GenBank/DDBJ databases">
        <authorList>
            <person name="Castelo-Branco R."/>
            <person name="Eusebio N."/>
            <person name="Adriana R."/>
            <person name="Vieira A."/>
            <person name="Brugerolle De Fraissinette N."/>
            <person name="Rezende De Castro R."/>
            <person name="Schneider M.P."/>
            <person name="Vasconcelos V."/>
            <person name="Leao P.N."/>
        </authorList>
    </citation>
    <scope>NUCLEOTIDE SEQUENCE</scope>
    <source>
        <strain evidence="6">LEGE 12446</strain>
    </source>
</reference>
<evidence type="ECO:0000259" key="5">
    <source>
        <dbReference type="Pfam" id="PF00487"/>
    </source>
</evidence>
<dbReference type="PANTHER" id="PTHR19353:SF19">
    <property type="entry name" value="DELTA(5) FATTY ACID DESATURASE C-RELATED"/>
    <property type="match status" value="1"/>
</dbReference>
<evidence type="ECO:0000256" key="3">
    <source>
        <dbReference type="ARBA" id="ARBA00023004"/>
    </source>
</evidence>
<feature type="transmembrane region" description="Helical" evidence="4">
    <location>
        <begin position="144"/>
        <end position="165"/>
    </location>
</feature>
<comment type="cofactor">
    <cofactor evidence="1">
        <name>Fe(2+)</name>
        <dbReference type="ChEBI" id="CHEBI:29033"/>
    </cofactor>
</comment>
<feature type="transmembrane region" description="Helical" evidence="4">
    <location>
        <begin position="52"/>
        <end position="73"/>
    </location>
</feature>
<dbReference type="Pfam" id="PF00487">
    <property type="entry name" value="FA_desaturase"/>
    <property type="match status" value="1"/>
</dbReference>
<accession>A0A8J6ZNB9</accession>
<keyword evidence="7" id="KW-1185">Reference proteome</keyword>
<evidence type="ECO:0000313" key="6">
    <source>
        <dbReference type="EMBL" id="MBE9024474.1"/>
    </source>
</evidence>
<sequence>MLKEDYVLIAKKLAKSGSLRVNNFYGTFTVLAEIACFAIGLALLLKTPYFSVLYWILEIFLGISLFRFFVILHECGHKALFSYKFMNTITGTLVSPLCIIPYISWRNIHYQHHKWVGVVDKDPTQAVLLKLRENSKFTHNLFRIIWKTWFPISFFKLTFQVFWLYPLNEYKEKSYTNAKAGFVSLIAIILPHILVIFYLGLVKYLIIFTPMLLIYAVWFENMNFSQHVGLFPYLSSHHPKPIPLHEQDSISRTSEMNSILAVLFCYNFNLHIEHHLFPAAPWYQLPKVKNCLESVDNLDIDYKGVGFPDFVLQLRRQDPVDIYLKTLPPHEEK</sequence>
<evidence type="ECO:0000256" key="4">
    <source>
        <dbReference type="SAM" id="Phobius"/>
    </source>
</evidence>
<dbReference type="GO" id="GO:0016020">
    <property type="term" value="C:membrane"/>
    <property type="evidence" value="ECO:0007669"/>
    <property type="project" value="TreeGrafter"/>
</dbReference>
<proteinExistence type="inferred from homology"/>
<keyword evidence="3" id="KW-0408">Iron</keyword>
<comment type="caution">
    <text evidence="6">The sequence shown here is derived from an EMBL/GenBank/DDBJ whole genome shotgun (WGS) entry which is preliminary data.</text>
</comment>
<keyword evidence="4" id="KW-1133">Transmembrane helix</keyword>
<organism evidence="6 7">
    <name type="scientific">Desmonostoc muscorum LEGE 12446</name>
    <dbReference type="NCBI Taxonomy" id="1828758"/>
    <lineage>
        <taxon>Bacteria</taxon>
        <taxon>Bacillati</taxon>
        <taxon>Cyanobacteriota</taxon>
        <taxon>Cyanophyceae</taxon>
        <taxon>Nostocales</taxon>
        <taxon>Nostocaceae</taxon>
        <taxon>Desmonostoc</taxon>
    </lineage>
</organism>
<gene>
    <name evidence="6" type="ORF">IQ276_19205</name>
</gene>
<evidence type="ECO:0000256" key="1">
    <source>
        <dbReference type="ARBA" id="ARBA00001954"/>
    </source>
</evidence>
<protein>
    <submittedName>
        <fullName evidence="6">Fatty acid desaturase</fullName>
    </submittedName>
</protein>
<feature type="transmembrane region" description="Helical" evidence="4">
    <location>
        <begin position="24"/>
        <end position="45"/>
    </location>
</feature>
<comment type="similarity">
    <text evidence="2">Belongs to the fatty acid desaturase type 2 family.</text>
</comment>
<dbReference type="InterPro" id="IPR005804">
    <property type="entry name" value="FA_desaturase_dom"/>
</dbReference>
<evidence type="ECO:0000313" key="7">
    <source>
        <dbReference type="Proteomes" id="UP000622533"/>
    </source>
</evidence>
<feature type="transmembrane region" description="Helical" evidence="4">
    <location>
        <begin position="85"/>
        <end position="105"/>
    </location>
</feature>
<feature type="transmembrane region" description="Helical" evidence="4">
    <location>
        <begin position="185"/>
        <end position="218"/>
    </location>
</feature>